<keyword evidence="1" id="KW-0472">Membrane</keyword>
<dbReference type="Proteomes" id="UP001363622">
    <property type="component" value="Unassembled WGS sequence"/>
</dbReference>
<evidence type="ECO:0000256" key="1">
    <source>
        <dbReference type="SAM" id="Phobius"/>
    </source>
</evidence>
<reference evidence="2 3" key="1">
    <citation type="submission" date="2024-04" db="EMBL/GenBank/DDBJ databases">
        <title>Phyllosticta paracitricarpa is synonymous to the EU quarantine fungus P. citricarpa based on phylogenomic analyses.</title>
        <authorList>
            <consortium name="Lawrence Berkeley National Laboratory"/>
            <person name="Van Ingen-Buijs V.A."/>
            <person name="Van Westerhoven A.C."/>
            <person name="Haridas S."/>
            <person name="Skiadas P."/>
            <person name="Martin F."/>
            <person name="Groenewald J.Z."/>
            <person name="Crous P.W."/>
            <person name="Seidl M.F."/>
        </authorList>
    </citation>
    <scope>NUCLEOTIDE SEQUENCE [LARGE SCALE GENOMIC DNA]</scope>
    <source>
        <strain evidence="2 3">CBS 123371</strain>
    </source>
</reference>
<keyword evidence="3" id="KW-1185">Reference proteome</keyword>
<keyword evidence="1" id="KW-1133">Transmembrane helix</keyword>
<keyword evidence="1" id="KW-0812">Transmembrane</keyword>
<name>A0ABR1KIS6_9PEZI</name>
<feature type="transmembrane region" description="Helical" evidence="1">
    <location>
        <begin position="148"/>
        <end position="167"/>
    </location>
</feature>
<proteinExistence type="predicted"/>
<dbReference type="EMBL" id="JBBPHU010000007">
    <property type="protein sequence ID" value="KAK7515626.1"/>
    <property type="molecule type" value="Genomic_DNA"/>
</dbReference>
<accession>A0ABR1KIS6</accession>
<feature type="transmembrane region" description="Helical" evidence="1">
    <location>
        <begin position="6"/>
        <end position="25"/>
    </location>
</feature>
<gene>
    <name evidence="2" type="ORF">IWZ03DRAFT_207455</name>
</gene>
<protein>
    <recommendedName>
        <fullName evidence="4">Secreted protein</fullName>
    </recommendedName>
</protein>
<evidence type="ECO:0008006" key="4">
    <source>
        <dbReference type="Google" id="ProtNLM"/>
    </source>
</evidence>
<sequence>MIDGFFVFVCVLLACVWPDWLALMVREILVARRFVLDDTHSETAERLHVCFCLLPVWHWKAETTDKQRRGEARWAGEHFANGRGELNYDYGIGGWAPQQQQQQQQLTSRNQLLPCGGLRHIVRSRPPTRLYQDTLHTCTRAATPTLPLLFFFFLFFFFFLSFLSPYYPHIRCACLGPLSFLKTTRAKLTPPQWLDWTCM</sequence>
<comment type="caution">
    <text evidence="2">The sequence shown here is derived from an EMBL/GenBank/DDBJ whole genome shotgun (WGS) entry which is preliminary data.</text>
</comment>
<evidence type="ECO:0000313" key="2">
    <source>
        <dbReference type="EMBL" id="KAK7515626.1"/>
    </source>
</evidence>
<evidence type="ECO:0000313" key="3">
    <source>
        <dbReference type="Proteomes" id="UP001363622"/>
    </source>
</evidence>
<organism evidence="2 3">
    <name type="scientific">Phyllosticta citriasiana</name>
    <dbReference type="NCBI Taxonomy" id="595635"/>
    <lineage>
        <taxon>Eukaryota</taxon>
        <taxon>Fungi</taxon>
        <taxon>Dikarya</taxon>
        <taxon>Ascomycota</taxon>
        <taxon>Pezizomycotina</taxon>
        <taxon>Dothideomycetes</taxon>
        <taxon>Dothideomycetes incertae sedis</taxon>
        <taxon>Botryosphaeriales</taxon>
        <taxon>Phyllostictaceae</taxon>
        <taxon>Phyllosticta</taxon>
    </lineage>
</organism>